<feature type="region of interest" description="Disordered" evidence="1">
    <location>
        <begin position="125"/>
        <end position="154"/>
    </location>
</feature>
<reference evidence="2 3" key="1">
    <citation type="submission" date="2018-06" db="EMBL/GenBank/DDBJ databases">
        <title>A transcriptomic atlas of mushroom development highlights an independent origin of complex multicellularity.</title>
        <authorList>
            <consortium name="DOE Joint Genome Institute"/>
            <person name="Krizsan K."/>
            <person name="Almasi E."/>
            <person name="Merenyi Z."/>
            <person name="Sahu N."/>
            <person name="Viragh M."/>
            <person name="Koszo T."/>
            <person name="Mondo S."/>
            <person name="Kiss B."/>
            <person name="Balint B."/>
            <person name="Kues U."/>
            <person name="Barry K."/>
            <person name="Hegedus J.C."/>
            <person name="Henrissat B."/>
            <person name="Johnson J."/>
            <person name="Lipzen A."/>
            <person name="Ohm R."/>
            <person name="Nagy I."/>
            <person name="Pangilinan J."/>
            <person name="Yan J."/>
            <person name="Xiong Y."/>
            <person name="Grigoriev I.V."/>
            <person name="Hibbett D.S."/>
            <person name="Nagy L.G."/>
        </authorList>
    </citation>
    <scope>NUCLEOTIDE SEQUENCE [LARGE SCALE GENOMIC DNA]</scope>
    <source>
        <strain evidence="2 3">SZMC22713</strain>
    </source>
</reference>
<dbReference type="GO" id="GO:0005778">
    <property type="term" value="C:peroxisomal membrane"/>
    <property type="evidence" value="ECO:0007669"/>
    <property type="project" value="InterPro"/>
</dbReference>
<dbReference type="STRING" id="50990.A0A4Y7QK91"/>
<evidence type="ECO:0000313" key="2">
    <source>
        <dbReference type="EMBL" id="TDL27835.1"/>
    </source>
</evidence>
<evidence type="ECO:0008006" key="4">
    <source>
        <dbReference type="Google" id="ProtNLM"/>
    </source>
</evidence>
<feature type="region of interest" description="Disordered" evidence="1">
    <location>
        <begin position="171"/>
        <end position="228"/>
    </location>
</feature>
<dbReference type="GO" id="GO:0030674">
    <property type="term" value="F:protein-macromolecule adaptor activity"/>
    <property type="evidence" value="ECO:0007669"/>
    <property type="project" value="TreeGrafter"/>
</dbReference>
<dbReference type="Pfam" id="PF04882">
    <property type="entry name" value="Peroxin-3"/>
    <property type="match status" value="1"/>
</dbReference>
<dbReference type="InterPro" id="IPR006966">
    <property type="entry name" value="Peroxin-3"/>
</dbReference>
<accession>A0A4Y7QK91</accession>
<evidence type="ECO:0000256" key="1">
    <source>
        <dbReference type="SAM" id="MobiDB-lite"/>
    </source>
</evidence>
<feature type="compositionally biased region" description="Low complexity" evidence="1">
    <location>
        <begin position="130"/>
        <end position="141"/>
    </location>
</feature>
<gene>
    <name evidence="2" type="ORF">BD410DRAFT_781743</name>
</gene>
<keyword evidence="3" id="KW-1185">Reference proteome</keyword>
<feature type="compositionally biased region" description="Basic and acidic residues" evidence="1">
    <location>
        <begin position="206"/>
        <end position="220"/>
    </location>
</feature>
<sequence length="535" mass="60077">MLESLRKYVYDRRRTFSTFVGIASGLYMVGRYVADRFEEIREQVLQERQAKDNLRRRFQQNQEDISYIIMSLLPSLSNHVLEEMDVEGLILQLQSKAKAKKRAETPEPPPSDSSLASSVELLQGHDARSDGGSMSVVSTSGVEDDTRSSHIEASASSQSWVDEFSMRESALAMPSKPATDIGSPHSSREAYLSDSVTSESVVSTSDVERSRTLRVERGEPESGPSVTKSKAELWKEVKLLTFTRTLTIIYSMTLLSLLTHIQLSLLGRSKYVQSVIQLQREERSREHREYESSISALFWGSSSKQIDSEEIHFDDIHEGTEMKFLSLSWWLLHVGWKDVSERVRRSVQEVFDNVSLKGSIGSMELHRLVMDVRRRVEHEITYEGTERKINFLSTLIPPTPEILQHILIQGGVSPSMANSKDPAFVSLLDETRAIVASPTFSQVLEVCLDRATDVLFDGLQKNVFADENAAGPSEDSTTLGGETKVRLAELLPGLARWSHLALNGFPNELIDGLASVREMTGFAAYIYSSYDNILR</sequence>
<dbReference type="PANTHER" id="PTHR28080:SF1">
    <property type="entry name" value="PEROXISOMAL BIOGENESIS FACTOR 3"/>
    <property type="match status" value="1"/>
</dbReference>
<dbReference type="Proteomes" id="UP000294933">
    <property type="component" value="Unassembled WGS sequence"/>
</dbReference>
<name>A0A4Y7QK91_9AGAM</name>
<organism evidence="2 3">
    <name type="scientific">Rickenella mellea</name>
    <dbReference type="NCBI Taxonomy" id="50990"/>
    <lineage>
        <taxon>Eukaryota</taxon>
        <taxon>Fungi</taxon>
        <taxon>Dikarya</taxon>
        <taxon>Basidiomycota</taxon>
        <taxon>Agaricomycotina</taxon>
        <taxon>Agaricomycetes</taxon>
        <taxon>Hymenochaetales</taxon>
        <taxon>Rickenellaceae</taxon>
        <taxon>Rickenella</taxon>
    </lineage>
</organism>
<feature type="compositionally biased region" description="Low complexity" evidence="1">
    <location>
        <begin position="193"/>
        <end position="205"/>
    </location>
</feature>
<dbReference type="GO" id="GO:0045046">
    <property type="term" value="P:protein import into peroxisome membrane"/>
    <property type="evidence" value="ECO:0007669"/>
    <property type="project" value="TreeGrafter"/>
</dbReference>
<dbReference type="AlphaFoldDB" id="A0A4Y7QK91"/>
<evidence type="ECO:0000313" key="3">
    <source>
        <dbReference type="Proteomes" id="UP000294933"/>
    </source>
</evidence>
<dbReference type="VEuPathDB" id="FungiDB:BD410DRAFT_781743"/>
<dbReference type="OrthoDB" id="45930at2759"/>
<dbReference type="PANTHER" id="PTHR28080">
    <property type="entry name" value="PEROXISOMAL BIOGENESIS FACTOR 3"/>
    <property type="match status" value="1"/>
</dbReference>
<proteinExistence type="predicted"/>
<protein>
    <recommendedName>
        <fullName evidence="4">Peroxin-3</fullName>
    </recommendedName>
</protein>
<dbReference type="EMBL" id="ML170158">
    <property type="protein sequence ID" value="TDL27835.1"/>
    <property type="molecule type" value="Genomic_DNA"/>
</dbReference>